<evidence type="ECO:0000256" key="1">
    <source>
        <dbReference type="ARBA" id="ARBA00002486"/>
    </source>
</evidence>
<protein>
    <submittedName>
        <fullName evidence="4">ROK family transcriptional regulator</fullName>
    </submittedName>
</protein>
<dbReference type="PANTHER" id="PTHR18964:SF110">
    <property type="entry name" value="TRANSCRIPTIONAL REGULATOR, XYLR-RELATED"/>
    <property type="match status" value="1"/>
</dbReference>
<evidence type="ECO:0000313" key="4">
    <source>
        <dbReference type="EMBL" id="NLR19338.1"/>
    </source>
</evidence>
<dbReference type="InterPro" id="IPR036388">
    <property type="entry name" value="WH-like_DNA-bd_sf"/>
</dbReference>
<sequence length="404" mass="44915">MKLEQREGQQLSSAIRNRMQLHQQNIQSVLAEVFNHQPISRIEISRNLALNKSTVSALYRDLKEAGYVEELGEGDASNVGGRKPVLLAINRRYGYTMNFDFGYRHLHVMQNNLSGDVLSYKQINVLGLTIKQILPLIDVELDKVAAKDKTSHGLLGISFAIHGTVLDNQVTYSPFLDMEQVDLADYYTQKFQVPVLLENEANAAAVYERDFNKENDRLDNMVTISIHRGIGAGLIINQNLHRGTHGEAGEIGRSIPVGGDWSGTPRKVEDFCSEDAIINQIQTQKGAENMTRDDVVRLFNEGDEVTKSALNLFVKSVAAIIYNAANNFDPDVVFLNSPLLEELPELEPQIESFYAQTAPTILVPIKLTKNSHYATLLGGCALVTRQALGMEEAKLNFDAQTSVL</sequence>
<dbReference type="EMBL" id="JAAXLJ010000023">
    <property type="protein sequence ID" value="NLR19338.1"/>
    <property type="molecule type" value="Genomic_DNA"/>
</dbReference>
<gene>
    <name evidence="4" type="ORF">HC026_10585</name>
</gene>
<keyword evidence="3" id="KW-0119">Carbohydrate metabolism</keyword>
<comment type="caution">
    <text evidence="4">The sequence shown here is derived from an EMBL/GenBank/DDBJ whole genome shotgun (WGS) entry which is preliminary data.</text>
</comment>
<proteinExistence type="inferred from homology"/>
<comment type="function">
    <text evidence="1">Transcriptional repressor of xylose-utilizing enzymes.</text>
</comment>
<evidence type="ECO:0000256" key="2">
    <source>
        <dbReference type="ARBA" id="ARBA00006479"/>
    </source>
</evidence>
<accession>A0ABX1L2C9</accession>
<dbReference type="InterPro" id="IPR043129">
    <property type="entry name" value="ATPase_NBD"/>
</dbReference>
<dbReference type="InterPro" id="IPR049874">
    <property type="entry name" value="ROK_cs"/>
</dbReference>
<dbReference type="Gene3D" id="3.30.420.40">
    <property type="match status" value="2"/>
</dbReference>
<reference evidence="4 5" key="1">
    <citation type="submission" date="2020-04" db="EMBL/GenBank/DDBJ databases">
        <title>A novel species of genus Lactobacillus that was isolated from fermented food Zha-chili.</title>
        <authorList>
            <person name="Zhang Z."/>
        </authorList>
    </citation>
    <scope>NUCLEOTIDE SEQUENCE [LARGE SCALE GENOMIC DNA]</scope>
    <source>
        <strain evidence="5">HBUAS51383</strain>
    </source>
</reference>
<keyword evidence="5" id="KW-1185">Reference proteome</keyword>
<dbReference type="PANTHER" id="PTHR18964">
    <property type="entry name" value="ROK (REPRESSOR, ORF, KINASE) FAMILY"/>
    <property type="match status" value="1"/>
</dbReference>
<dbReference type="SUPFAM" id="SSF53067">
    <property type="entry name" value="Actin-like ATPase domain"/>
    <property type="match status" value="1"/>
</dbReference>
<evidence type="ECO:0000313" key="5">
    <source>
        <dbReference type="Proteomes" id="UP000763447"/>
    </source>
</evidence>
<dbReference type="PROSITE" id="PS01125">
    <property type="entry name" value="ROK"/>
    <property type="match status" value="1"/>
</dbReference>
<evidence type="ECO:0000256" key="3">
    <source>
        <dbReference type="ARBA" id="ARBA00022629"/>
    </source>
</evidence>
<dbReference type="Gene3D" id="1.10.10.10">
    <property type="entry name" value="Winged helix-like DNA-binding domain superfamily/Winged helix DNA-binding domain"/>
    <property type="match status" value="1"/>
</dbReference>
<dbReference type="InterPro" id="IPR036390">
    <property type="entry name" value="WH_DNA-bd_sf"/>
</dbReference>
<dbReference type="Proteomes" id="UP000763447">
    <property type="component" value="Unassembled WGS sequence"/>
</dbReference>
<dbReference type="InterPro" id="IPR000600">
    <property type="entry name" value="ROK"/>
</dbReference>
<dbReference type="SUPFAM" id="SSF46785">
    <property type="entry name" value="Winged helix' DNA-binding domain"/>
    <property type="match status" value="1"/>
</dbReference>
<keyword evidence="3" id="KW-0859">Xylose metabolism</keyword>
<name>A0ABX1L2C9_9LACO</name>
<organism evidence="4 5">
    <name type="scientific">Secundilactobacillus angelensis</name>
    <dbReference type="NCBI Taxonomy" id="2722706"/>
    <lineage>
        <taxon>Bacteria</taxon>
        <taxon>Bacillati</taxon>
        <taxon>Bacillota</taxon>
        <taxon>Bacilli</taxon>
        <taxon>Lactobacillales</taxon>
        <taxon>Lactobacillaceae</taxon>
        <taxon>Secundilactobacillus</taxon>
    </lineage>
</organism>
<comment type="similarity">
    <text evidence="2">Belongs to the ROK (NagC/XylR) family.</text>
</comment>
<dbReference type="Pfam" id="PF00480">
    <property type="entry name" value="ROK"/>
    <property type="match status" value="1"/>
</dbReference>